<evidence type="ECO:0000256" key="1">
    <source>
        <dbReference type="ARBA" id="ARBA00022603"/>
    </source>
</evidence>
<evidence type="ECO:0000259" key="4">
    <source>
        <dbReference type="Pfam" id="PF08241"/>
    </source>
</evidence>
<dbReference type="CDD" id="cd02440">
    <property type="entry name" value="AdoMet_MTases"/>
    <property type="match status" value="1"/>
</dbReference>
<sequence>MAAAGPYLPSAGGRILDLGAGTGRFSEALARFCGANVVACEPSAAMRAAFHSNSPDTWVIGGAAEAIPSRAGAFDAVWASQVVHHVRDLPAFAAGLRHALRPKGHLLIRGGFGPVQELPLYRYFPLAWAEGNAVRLTLERIVGVLTDADFVVAHHVQVEQTFADNADELVAKVTARSLSPLAGLSDQVFENGLSALRRDADEGRIAGPVVDRLDLVVFRAPPEASVGE</sequence>
<dbReference type="Gene3D" id="3.40.50.150">
    <property type="entry name" value="Vaccinia Virus protein VP39"/>
    <property type="match status" value="1"/>
</dbReference>
<proteinExistence type="predicted"/>
<reference evidence="5 6" key="1">
    <citation type="submission" date="2020-11" db="EMBL/GenBank/DDBJ databases">
        <title>A novel isolate from a Black sea contaminated sediment with potential to produce alkanes: Plantactinospora alkalitolerans sp. nov.</title>
        <authorList>
            <person name="Carro L."/>
            <person name="Veyisoglu A."/>
            <person name="Guven K."/>
            <person name="Schumann P."/>
            <person name="Klenk H.-P."/>
            <person name="Sahin N."/>
        </authorList>
    </citation>
    <scope>NUCLEOTIDE SEQUENCE [LARGE SCALE GENOMIC DNA]</scope>
    <source>
        <strain evidence="5 6">S1510</strain>
    </source>
</reference>
<evidence type="ECO:0000313" key="5">
    <source>
        <dbReference type="EMBL" id="MBF9133863.1"/>
    </source>
</evidence>
<protein>
    <submittedName>
        <fullName evidence="5">Class I SAM-dependent methyltransferase</fullName>
    </submittedName>
</protein>
<dbReference type="PANTHER" id="PTHR43464">
    <property type="entry name" value="METHYLTRANSFERASE"/>
    <property type="match status" value="1"/>
</dbReference>
<keyword evidence="2" id="KW-0808">Transferase</keyword>
<dbReference type="SUPFAM" id="SSF53335">
    <property type="entry name" value="S-adenosyl-L-methionine-dependent methyltransferases"/>
    <property type="match status" value="1"/>
</dbReference>
<gene>
    <name evidence="5" type="ORF">I0C86_33750</name>
</gene>
<feature type="domain" description="Methyltransferase type 11" evidence="4">
    <location>
        <begin position="16"/>
        <end position="108"/>
    </location>
</feature>
<keyword evidence="3" id="KW-0949">S-adenosyl-L-methionine</keyword>
<dbReference type="PANTHER" id="PTHR43464:SF19">
    <property type="entry name" value="UBIQUINONE BIOSYNTHESIS O-METHYLTRANSFERASE, MITOCHONDRIAL"/>
    <property type="match status" value="1"/>
</dbReference>
<organism evidence="5 6">
    <name type="scientific">Plantactinospora alkalitolerans</name>
    <dbReference type="NCBI Taxonomy" id="2789879"/>
    <lineage>
        <taxon>Bacteria</taxon>
        <taxon>Bacillati</taxon>
        <taxon>Actinomycetota</taxon>
        <taxon>Actinomycetes</taxon>
        <taxon>Micromonosporales</taxon>
        <taxon>Micromonosporaceae</taxon>
        <taxon>Plantactinospora</taxon>
    </lineage>
</organism>
<dbReference type="EMBL" id="JADPUN010000299">
    <property type="protein sequence ID" value="MBF9133863.1"/>
    <property type="molecule type" value="Genomic_DNA"/>
</dbReference>
<evidence type="ECO:0000256" key="3">
    <source>
        <dbReference type="ARBA" id="ARBA00022691"/>
    </source>
</evidence>
<keyword evidence="1 5" id="KW-0489">Methyltransferase</keyword>
<dbReference type="Proteomes" id="UP000638560">
    <property type="component" value="Unassembled WGS sequence"/>
</dbReference>
<name>A0ABS0H5X5_9ACTN</name>
<comment type="caution">
    <text evidence="5">The sequence shown here is derived from an EMBL/GenBank/DDBJ whole genome shotgun (WGS) entry which is preliminary data.</text>
</comment>
<dbReference type="GO" id="GO:0008168">
    <property type="term" value="F:methyltransferase activity"/>
    <property type="evidence" value="ECO:0007669"/>
    <property type="project" value="UniProtKB-KW"/>
</dbReference>
<keyword evidence="6" id="KW-1185">Reference proteome</keyword>
<evidence type="ECO:0000313" key="6">
    <source>
        <dbReference type="Proteomes" id="UP000638560"/>
    </source>
</evidence>
<dbReference type="GO" id="GO:0032259">
    <property type="term" value="P:methylation"/>
    <property type="evidence" value="ECO:0007669"/>
    <property type="project" value="UniProtKB-KW"/>
</dbReference>
<dbReference type="Pfam" id="PF08241">
    <property type="entry name" value="Methyltransf_11"/>
    <property type="match status" value="1"/>
</dbReference>
<evidence type="ECO:0000256" key="2">
    <source>
        <dbReference type="ARBA" id="ARBA00022679"/>
    </source>
</evidence>
<dbReference type="InterPro" id="IPR013216">
    <property type="entry name" value="Methyltransf_11"/>
</dbReference>
<accession>A0ABS0H5X5</accession>
<dbReference type="InterPro" id="IPR029063">
    <property type="entry name" value="SAM-dependent_MTases_sf"/>
</dbReference>